<dbReference type="InterPro" id="IPR034466">
    <property type="entry name" value="Methyltransferase_Class_B"/>
</dbReference>
<dbReference type="CDD" id="cd01335">
    <property type="entry name" value="Radical_SAM"/>
    <property type="match status" value="1"/>
</dbReference>
<dbReference type="GO" id="GO:0031419">
    <property type="term" value="F:cobalamin binding"/>
    <property type="evidence" value="ECO:0007669"/>
    <property type="project" value="InterPro"/>
</dbReference>
<dbReference type="Pfam" id="PF04055">
    <property type="entry name" value="Radical_SAM"/>
    <property type="match status" value="1"/>
</dbReference>
<dbReference type="Pfam" id="PF02310">
    <property type="entry name" value="B12-binding"/>
    <property type="match status" value="1"/>
</dbReference>
<keyword evidence="3" id="KW-0479">Metal-binding</keyword>
<sequence length="554" mass="66256">MKVLITAVDSKFIHSNLAVRYLKSFTRDMDYESKIKEFTINDREGRILEEIIKEKPDIVAFSTYIWNVELISRVANLIKRVDSNIEILYGGPEVSFDSRSFLKNNVGEYVIEGEGEKTYRDFILYKLGKIKLEDVRGLHYKINDIVYSNEKRPLMSMDEIIFPYEENEDLTNKIVYYEASRGCPFNCKYCLSSTSHGVRFLDIDRVLKDLMYFINKEVRLVKFVDRTFNCNSKFAMAIWDFLINQDTNTQFHFEISADILKPQEIELLSKAPKGRFRFEVGVQTTNDEVLRNINRFVNFSDIKEKVLEIEALRNIDQHLDLIAGLPGEDYESFKKSFNDMYEIKPEEIQLGFLKLLKGSSMREDAEKYGMEYSPYPPYEILKTDKISYEELLKLKKVEEMVDKYYNSQKFNHIIRYFERKFELPFDFYYSLGMFFEDKGYFSKNIGNAEYYKVFLDYSESVLQENNKHLKEIIRFNYLIFNKKRGLPEFLRSDMEKEEEKSIKEKLKEKYSFKEYYLEKFSINLEKYILNNEIIEEDSYYMFNNNNEYVYLKNI</sequence>
<dbReference type="GO" id="GO:0005829">
    <property type="term" value="C:cytosol"/>
    <property type="evidence" value="ECO:0007669"/>
    <property type="project" value="TreeGrafter"/>
</dbReference>
<accession>A0A1S8S2G9</accession>
<comment type="caution">
    <text evidence="8">The sequence shown here is derived from an EMBL/GenBank/DDBJ whole genome shotgun (WGS) entry which is preliminary data.</text>
</comment>
<dbReference type="InterPro" id="IPR036724">
    <property type="entry name" value="Cobalamin-bd_sf"/>
</dbReference>
<evidence type="ECO:0000313" key="8">
    <source>
        <dbReference type="EMBL" id="OOM59653.1"/>
    </source>
</evidence>
<dbReference type="Proteomes" id="UP000190973">
    <property type="component" value="Unassembled WGS sequence"/>
</dbReference>
<dbReference type="SFLD" id="SFLDG01123">
    <property type="entry name" value="methyltransferase_(Class_B)"/>
    <property type="match status" value="1"/>
</dbReference>
<dbReference type="PANTHER" id="PTHR43409:SF16">
    <property type="entry name" value="SLR0320 PROTEIN"/>
    <property type="match status" value="1"/>
</dbReference>
<keyword evidence="2" id="KW-0949">S-adenosyl-L-methionine</keyword>
<dbReference type="RefSeq" id="WP_077839786.1">
    <property type="nucleotide sequence ID" value="NZ_JABTAE010000001.1"/>
</dbReference>
<dbReference type="EMBL" id="LZZI01000070">
    <property type="protein sequence ID" value="OOM59653.1"/>
    <property type="molecule type" value="Genomic_DNA"/>
</dbReference>
<dbReference type="InterPro" id="IPR006638">
    <property type="entry name" value="Elp3/MiaA/NifB-like_rSAM"/>
</dbReference>
<evidence type="ECO:0000256" key="2">
    <source>
        <dbReference type="ARBA" id="ARBA00022691"/>
    </source>
</evidence>
<dbReference type="Gene3D" id="3.40.50.280">
    <property type="entry name" value="Cobalamin-binding domain"/>
    <property type="match status" value="1"/>
</dbReference>
<protein>
    <submittedName>
        <fullName evidence="8">Coproporphyrinogen III oxidase</fullName>
    </submittedName>
</protein>
<evidence type="ECO:0000259" key="7">
    <source>
        <dbReference type="PROSITE" id="PS51918"/>
    </source>
</evidence>
<comment type="cofactor">
    <cofactor evidence="1">
        <name>[4Fe-4S] cluster</name>
        <dbReference type="ChEBI" id="CHEBI:49883"/>
    </cofactor>
</comment>
<dbReference type="GO" id="GO:0003824">
    <property type="term" value="F:catalytic activity"/>
    <property type="evidence" value="ECO:0007669"/>
    <property type="project" value="InterPro"/>
</dbReference>
<evidence type="ECO:0000313" key="9">
    <source>
        <dbReference type="Proteomes" id="UP000190973"/>
    </source>
</evidence>
<dbReference type="Gene3D" id="3.80.30.20">
    <property type="entry name" value="tm_1862 like domain"/>
    <property type="match status" value="1"/>
</dbReference>
<name>A0A1S8S2G9_CLOBE</name>
<dbReference type="PANTHER" id="PTHR43409">
    <property type="entry name" value="ANAEROBIC MAGNESIUM-PROTOPORPHYRIN IX MONOMETHYL ESTER CYCLASE-RELATED"/>
    <property type="match status" value="1"/>
</dbReference>
<dbReference type="PROSITE" id="PS51332">
    <property type="entry name" value="B12_BINDING"/>
    <property type="match status" value="1"/>
</dbReference>
<dbReference type="InterPro" id="IPR025288">
    <property type="entry name" value="DUF4080"/>
</dbReference>
<evidence type="ECO:0000256" key="1">
    <source>
        <dbReference type="ARBA" id="ARBA00001966"/>
    </source>
</evidence>
<evidence type="ECO:0000256" key="5">
    <source>
        <dbReference type="ARBA" id="ARBA00023014"/>
    </source>
</evidence>
<dbReference type="InterPro" id="IPR051198">
    <property type="entry name" value="BchE-like"/>
</dbReference>
<dbReference type="GO" id="GO:0051539">
    <property type="term" value="F:4 iron, 4 sulfur cluster binding"/>
    <property type="evidence" value="ECO:0007669"/>
    <property type="project" value="UniProtKB-KW"/>
</dbReference>
<proteinExistence type="predicted"/>
<dbReference type="InterPro" id="IPR007197">
    <property type="entry name" value="rSAM"/>
</dbReference>
<dbReference type="InterPro" id="IPR006158">
    <property type="entry name" value="Cobalamin-bd"/>
</dbReference>
<gene>
    <name evidence="8" type="ORF">CLBCK_33910</name>
</gene>
<dbReference type="InterPro" id="IPR058240">
    <property type="entry name" value="rSAM_sf"/>
</dbReference>
<dbReference type="Pfam" id="PF13311">
    <property type="entry name" value="DUF4080"/>
    <property type="match status" value="1"/>
</dbReference>
<dbReference type="InterPro" id="IPR023404">
    <property type="entry name" value="rSAM_horseshoe"/>
</dbReference>
<dbReference type="CDD" id="cd02068">
    <property type="entry name" value="radical_SAM_B12_BD"/>
    <property type="match status" value="1"/>
</dbReference>
<dbReference type="SFLD" id="SFLDG01082">
    <property type="entry name" value="B12-binding_domain_containing"/>
    <property type="match status" value="1"/>
</dbReference>
<dbReference type="AlphaFoldDB" id="A0A1S8S2G9"/>
<dbReference type="GO" id="GO:0046872">
    <property type="term" value="F:metal ion binding"/>
    <property type="evidence" value="ECO:0007669"/>
    <property type="project" value="UniProtKB-KW"/>
</dbReference>
<evidence type="ECO:0000256" key="4">
    <source>
        <dbReference type="ARBA" id="ARBA00023004"/>
    </source>
</evidence>
<dbReference type="SFLD" id="SFLDS00029">
    <property type="entry name" value="Radical_SAM"/>
    <property type="match status" value="1"/>
</dbReference>
<dbReference type="SUPFAM" id="SSF102114">
    <property type="entry name" value="Radical SAM enzymes"/>
    <property type="match status" value="1"/>
</dbReference>
<dbReference type="SMART" id="SM00729">
    <property type="entry name" value="Elp3"/>
    <property type="match status" value="1"/>
</dbReference>
<evidence type="ECO:0000256" key="3">
    <source>
        <dbReference type="ARBA" id="ARBA00022723"/>
    </source>
</evidence>
<feature type="domain" description="B12-binding" evidence="6">
    <location>
        <begin position="1"/>
        <end position="133"/>
    </location>
</feature>
<keyword evidence="5" id="KW-0411">Iron-sulfur</keyword>
<dbReference type="SUPFAM" id="SSF52242">
    <property type="entry name" value="Cobalamin (vitamin B12)-binding domain"/>
    <property type="match status" value="1"/>
</dbReference>
<reference evidence="8 9" key="1">
    <citation type="submission" date="2016-05" db="EMBL/GenBank/DDBJ databases">
        <title>Microbial solvent formation.</title>
        <authorList>
            <person name="Poehlein A."/>
            <person name="Montoya Solano J.D."/>
            <person name="Flitsch S."/>
            <person name="Krabben P."/>
            <person name="Duerre P."/>
            <person name="Daniel R."/>
        </authorList>
    </citation>
    <scope>NUCLEOTIDE SEQUENCE [LARGE SCALE GENOMIC DNA]</scope>
    <source>
        <strain evidence="8 9">DSM 53</strain>
    </source>
</reference>
<dbReference type="PROSITE" id="PS51918">
    <property type="entry name" value="RADICAL_SAM"/>
    <property type="match status" value="1"/>
</dbReference>
<keyword evidence="4" id="KW-0408">Iron</keyword>
<feature type="domain" description="Radical SAM core" evidence="7">
    <location>
        <begin position="169"/>
        <end position="402"/>
    </location>
</feature>
<evidence type="ECO:0000259" key="6">
    <source>
        <dbReference type="PROSITE" id="PS51332"/>
    </source>
</evidence>
<organism evidence="8 9">
    <name type="scientific">Clostridium beijerinckii</name>
    <name type="common">Clostridium MP</name>
    <dbReference type="NCBI Taxonomy" id="1520"/>
    <lineage>
        <taxon>Bacteria</taxon>
        <taxon>Bacillati</taxon>
        <taxon>Bacillota</taxon>
        <taxon>Clostridia</taxon>
        <taxon>Eubacteriales</taxon>
        <taxon>Clostridiaceae</taxon>
        <taxon>Clostridium</taxon>
    </lineage>
</organism>